<feature type="compositionally biased region" description="Acidic residues" evidence="4">
    <location>
        <begin position="832"/>
        <end position="841"/>
    </location>
</feature>
<dbReference type="InterPro" id="IPR049730">
    <property type="entry name" value="SNF2/RAD54-like_C"/>
</dbReference>
<dbReference type="SMART" id="SM00490">
    <property type="entry name" value="HELICc"/>
    <property type="match status" value="1"/>
</dbReference>
<gene>
    <name evidence="7" type="ORF">A1Q1_07075</name>
</gene>
<dbReference type="OrthoDB" id="413460at2759"/>
<feature type="region of interest" description="Disordered" evidence="4">
    <location>
        <begin position="22"/>
        <end position="45"/>
    </location>
</feature>
<dbReference type="Pfam" id="PF00176">
    <property type="entry name" value="SNF2-rel_dom"/>
    <property type="match status" value="1"/>
</dbReference>
<feature type="compositionally biased region" description="Low complexity" evidence="4">
    <location>
        <begin position="238"/>
        <end position="255"/>
    </location>
</feature>
<dbReference type="Gene3D" id="3.40.50.10810">
    <property type="entry name" value="Tandem AAA-ATPase domain"/>
    <property type="match status" value="1"/>
</dbReference>
<dbReference type="InterPro" id="IPR027417">
    <property type="entry name" value="P-loop_NTPase"/>
</dbReference>
<evidence type="ECO:0000256" key="4">
    <source>
        <dbReference type="SAM" id="MobiDB-lite"/>
    </source>
</evidence>
<accession>J5RB27</accession>
<feature type="domain" description="Helicase ATP-binding" evidence="5">
    <location>
        <begin position="311"/>
        <end position="407"/>
    </location>
</feature>
<evidence type="ECO:0000259" key="6">
    <source>
        <dbReference type="PROSITE" id="PS51194"/>
    </source>
</evidence>
<dbReference type="RefSeq" id="XP_014182799.1">
    <property type="nucleotide sequence ID" value="XM_014327324.1"/>
</dbReference>
<keyword evidence="2" id="KW-0378">Hydrolase</keyword>
<evidence type="ECO:0000313" key="7">
    <source>
        <dbReference type="EMBL" id="EJT51663.1"/>
    </source>
</evidence>
<dbReference type="HOGENOM" id="CLU_319625_0_0_1"/>
<comment type="caution">
    <text evidence="7">The sequence shown here is derived from an EMBL/GenBank/DDBJ whole genome shotgun (WGS) entry which is preliminary data.</text>
</comment>
<feature type="domain" description="Helicase C-terminal" evidence="6">
    <location>
        <begin position="516"/>
        <end position="683"/>
    </location>
</feature>
<dbReference type="SUPFAM" id="SSF52540">
    <property type="entry name" value="P-loop containing nucleoside triphosphate hydrolases"/>
    <property type="match status" value="1"/>
</dbReference>
<dbReference type="GO" id="GO:0000724">
    <property type="term" value="P:double-strand break repair via homologous recombination"/>
    <property type="evidence" value="ECO:0007669"/>
    <property type="project" value="TreeGrafter"/>
</dbReference>
<feature type="region of interest" description="Disordered" evidence="4">
    <location>
        <begin position="770"/>
        <end position="878"/>
    </location>
</feature>
<dbReference type="PROSITE" id="PS51194">
    <property type="entry name" value="HELICASE_CTER"/>
    <property type="match status" value="1"/>
</dbReference>
<dbReference type="GO" id="GO:0015616">
    <property type="term" value="F:DNA translocase activity"/>
    <property type="evidence" value="ECO:0007669"/>
    <property type="project" value="TreeGrafter"/>
</dbReference>
<dbReference type="GO" id="GO:0005524">
    <property type="term" value="F:ATP binding"/>
    <property type="evidence" value="ECO:0007669"/>
    <property type="project" value="InterPro"/>
</dbReference>
<dbReference type="Gene3D" id="3.40.50.300">
    <property type="entry name" value="P-loop containing nucleotide triphosphate hydrolases"/>
    <property type="match status" value="1"/>
</dbReference>
<feature type="region of interest" description="Disordered" evidence="4">
    <location>
        <begin position="446"/>
        <end position="477"/>
    </location>
</feature>
<feature type="region of interest" description="Disordered" evidence="4">
    <location>
        <begin position="679"/>
        <end position="699"/>
    </location>
</feature>
<dbReference type="PROSITE" id="PS51192">
    <property type="entry name" value="HELICASE_ATP_BIND_1"/>
    <property type="match status" value="1"/>
</dbReference>
<dbReference type="EMBL" id="ALBS01000048">
    <property type="protein sequence ID" value="EJT51663.1"/>
    <property type="molecule type" value="Genomic_DNA"/>
</dbReference>
<keyword evidence="1" id="KW-0547">Nucleotide-binding</keyword>
<dbReference type="InterPro" id="IPR050496">
    <property type="entry name" value="SNF2_RAD54_helicase_repair"/>
</dbReference>
<dbReference type="Pfam" id="PF00271">
    <property type="entry name" value="Helicase_C"/>
    <property type="match status" value="1"/>
</dbReference>
<dbReference type="GeneID" id="25990587"/>
<dbReference type="CDD" id="cd18793">
    <property type="entry name" value="SF2_C_SNF"/>
    <property type="match status" value="1"/>
</dbReference>
<evidence type="ECO:0000256" key="2">
    <source>
        <dbReference type="ARBA" id="ARBA00022801"/>
    </source>
</evidence>
<feature type="compositionally biased region" description="Polar residues" evidence="4">
    <location>
        <begin position="197"/>
        <end position="217"/>
    </location>
</feature>
<evidence type="ECO:0000256" key="1">
    <source>
        <dbReference type="ARBA" id="ARBA00022741"/>
    </source>
</evidence>
<dbReference type="Gene3D" id="1.20.120.850">
    <property type="entry name" value="SWI2/SNF2 ATPases, N-terminal domain"/>
    <property type="match status" value="1"/>
</dbReference>
<name>J5RB27_TRIAS</name>
<evidence type="ECO:0000313" key="8">
    <source>
        <dbReference type="Proteomes" id="UP000002748"/>
    </source>
</evidence>
<dbReference type="PANTHER" id="PTHR45629">
    <property type="entry name" value="SNF2/RAD54 FAMILY MEMBER"/>
    <property type="match status" value="1"/>
</dbReference>
<organism evidence="7 8">
    <name type="scientific">Trichosporon asahii var. asahii (strain ATCC 90039 / CBS 2479 / JCM 2466 / KCTC 7840 / NBRC 103889/ NCYC 2677 / UAMH 7654)</name>
    <name type="common">Yeast</name>
    <dbReference type="NCBI Taxonomy" id="1186058"/>
    <lineage>
        <taxon>Eukaryota</taxon>
        <taxon>Fungi</taxon>
        <taxon>Dikarya</taxon>
        <taxon>Basidiomycota</taxon>
        <taxon>Agaricomycotina</taxon>
        <taxon>Tremellomycetes</taxon>
        <taxon>Trichosporonales</taxon>
        <taxon>Trichosporonaceae</taxon>
        <taxon>Trichosporon</taxon>
    </lineage>
</organism>
<dbReference type="Proteomes" id="UP000002748">
    <property type="component" value="Unassembled WGS sequence"/>
</dbReference>
<keyword evidence="3" id="KW-0067">ATP-binding</keyword>
<proteinExistence type="predicted"/>
<dbReference type="InterPro" id="IPR014001">
    <property type="entry name" value="Helicase_ATP-bd"/>
</dbReference>
<dbReference type="PANTHER" id="PTHR45629:SF7">
    <property type="entry name" value="DNA EXCISION REPAIR PROTEIN ERCC-6-RELATED"/>
    <property type="match status" value="1"/>
</dbReference>
<dbReference type="GO" id="GO:0016787">
    <property type="term" value="F:hydrolase activity"/>
    <property type="evidence" value="ECO:0007669"/>
    <property type="project" value="UniProtKB-KW"/>
</dbReference>
<feature type="region of interest" description="Disordered" evidence="4">
    <location>
        <begin position="153"/>
        <end position="272"/>
    </location>
</feature>
<dbReference type="GO" id="GO:0007131">
    <property type="term" value="P:reciprocal meiotic recombination"/>
    <property type="evidence" value="ECO:0007669"/>
    <property type="project" value="TreeGrafter"/>
</dbReference>
<sequence>MDDYDDSSALLDDIFASVDAAENPDVVANSCDEESDLDEPKELPPTQTVPAITVAAHARFAGVPKGTPLRRPLGPATTTRSPALLRTPVSAQRAPPPTSLGGGGDYEYWMVQCELYLSMYARLTGAETWDGDAFLRIFGQRASLYSEEGKLFDKTIGGTGRSGPAEDETPKKTPVTIARAPRPAFKSPLLERPYSVPIQSSRLRGNSQSSEPPTSSPAVGPSTPHSATPKAVDRGSSHSKPAAAPKPVAPSSRPRATAKTSPKKKLHVGSATSGKDIEAWGGALHDPNAPGAVVMERPPAEEAEQRIGRALVVCPATLINNWKKEFTKCFAMRSCQPKIDLIVCDEGHRLKKSGGSKTSRMFDELHTSRRISEPRTSNGVLTTVLSGTPVQNDLGEYWAMANFVCPGIMGTYSQFQKQYENPIVRARATSCTQAVAEKGRLLSKECEDGNYDTPVPPNERLRTHQRKKDDEEDLDESELNMSVALSTVPRSRKLDISLSGECAAQVLTDAVGKLMALDRILKLVHATRDEKVVVVSSWTATLDMIEELCNMRKYRARRLDGSTPQKQRQELVDSFNRESRLASMVFLLSTKAGGAGINLIGASRLVLFDSDCDGQKKQVYIYRLLTANTIDEKIYQRQLTKVGLSEQMMGQGVATGGKDSKDYDLLECNCQGKGTVEQRRDSASTIMAEDSEDSDDDPMERSFVMASQYDGASERRKEARAQRAKLAALKEWSHVNALDYQCFKHLKDTLLHNDLSERATALPKIIPSVTIPANGDAADDPPPRKKTRRVISDSEGSDTEPIIADNDGANDSFNEDEDGGRDLPPIVKVEGDITDVSDDEDPPRPSLRVKVENGASREGSVASAGRKRRADSTESGNAIETYDLRELADQGHGGRVLFVFEKVAKPQYG</sequence>
<protein>
    <submittedName>
        <fullName evidence="7">Uncharacterized protein</fullName>
    </submittedName>
</protein>
<dbReference type="InterPro" id="IPR001650">
    <property type="entry name" value="Helicase_C-like"/>
</dbReference>
<dbReference type="AlphaFoldDB" id="J5RB27"/>
<dbReference type="InterPro" id="IPR000330">
    <property type="entry name" value="SNF2_N"/>
</dbReference>
<dbReference type="GO" id="GO:0005634">
    <property type="term" value="C:nucleus"/>
    <property type="evidence" value="ECO:0007669"/>
    <property type="project" value="TreeGrafter"/>
</dbReference>
<feature type="compositionally biased region" description="Acidic residues" evidence="4">
    <location>
        <begin position="689"/>
        <end position="698"/>
    </location>
</feature>
<reference evidence="7 8" key="1">
    <citation type="journal article" date="2012" name="Eukaryot. Cell">
        <title>Draft genome sequence of CBS 2479, the standard type strain of Trichosporon asahii.</title>
        <authorList>
            <person name="Yang R.Y."/>
            <person name="Li H.T."/>
            <person name="Zhu H."/>
            <person name="Zhou G.P."/>
            <person name="Wang M."/>
            <person name="Wang L."/>
        </authorList>
    </citation>
    <scope>NUCLEOTIDE SEQUENCE [LARGE SCALE GENOMIC DNA]</scope>
    <source>
        <strain evidence="8">ATCC 90039 / CBS 2479 / JCM 2466 / KCTC 7840 / NCYC 2677 / UAMH 7654</strain>
    </source>
</reference>
<evidence type="ECO:0000256" key="3">
    <source>
        <dbReference type="ARBA" id="ARBA00022840"/>
    </source>
</evidence>
<dbReference type="VEuPathDB" id="FungiDB:A1Q1_07075"/>
<evidence type="ECO:0000259" key="5">
    <source>
        <dbReference type="PROSITE" id="PS51192"/>
    </source>
</evidence>
<dbReference type="KEGG" id="tasa:A1Q1_07075"/>
<dbReference type="InterPro" id="IPR038718">
    <property type="entry name" value="SNF2-like_sf"/>
</dbReference>